<dbReference type="AlphaFoldDB" id="A0A1L3LV55"/>
<geneLocation type="plasmid" evidence="2 3">
    <name>C</name>
</geneLocation>
<gene>
    <name evidence="2" type="ORF">SAMCFNEI73_pC0189</name>
</gene>
<name>A0A1L3LV55_9HYPH</name>
<dbReference type="EMBL" id="CP013110">
    <property type="protein sequence ID" value="APG93913.1"/>
    <property type="molecule type" value="Genomic_DNA"/>
</dbReference>
<feature type="compositionally biased region" description="Basic and acidic residues" evidence="1">
    <location>
        <begin position="75"/>
        <end position="111"/>
    </location>
</feature>
<proteinExistence type="predicted"/>
<reference evidence="2 3" key="1">
    <citation type="submission" date="2015-10" db="EMBL/GenBank/DDBJ databases">
        <title>Genomic differences between typical nodule nitrogen-fixing rhizobial strains and those coming from bean seeds.</title>
        <authorList>
            <person name="Peralta H."/>
            <person name="Aguilar-Vera A."/>
            <person name="Diaz R."/>
            <person name="Mora Y."/>
            <person name="Martinez-Batallar G."/>
            <person name="Salazar E."/>
            <person name="Vargas-Lagunas C."/>
            <person name="Encarnacion S."/>
            <person name="Girard L."/>
            <person name="Mora J."/>
        </authorList>
    </citation>
    <scope>NUCLEOTIDE SEQUENCE [LARGE SCALE GENOMIC DNA]</scope>
    <source>
        <strain evidence="2 3">CFNEI 73</strain>
        <plasmid evidence="2 3">C</plasmid>
    </source>
</reference>
<evidence type="ECO:0000256" key="1">
    <source>
        <dbReference type="SAM" id="MobiDB-lite"/>
    </source>
</evidence>
<dbReference type="RefSeq" id="WP_064254104.1">
    <property type="nucleotide sequence ID" value="NZ_CP013110.1"/>
</dbReference>
<keyword evidence="3" id="KW-1185">Reference proteome</keyword>
<dbReference type="InterPro" id="IPR045510">
    <property type="entry name" value="DUF6481"/>
</dbReference>
<evidence type="ECO:0000313" key="2">
    <source>
        <dbReference type="EMBL" id="APG93913.1"/>
    </source>
</evidence>
<organism evidence="2 3">
    <name type="scientific">Sinorhizobium americanum</name>
    <dbReference type="NCBI Taxonomy" id="194963"/>
    <lineage>
        <taxon>Bacteria</taxon>
        <taxon>Pseudomonadati</taxon>
        <taxon>Pseudomonadota</taxon>
        <taxon>Alphaproteobacteria</taxon>
        <taxon>Hyphomicrobiales</taxon>
        <taxon>Rhizobiaceae</taxon>
        <taxon>Sinorhizobium/Ensifer group</taxon>
        <taxon>Sinorhizobium</taxon>
    </lineage>
</organism>
<dbReference type="KEGG" id="same:SAMCFNEI73_pC0189"/>
<dbReference type="Proteomes" id="UP000182306">
    <property type="component" value="Plasmid C"/>
</dbReference>
<dbReference type="Pfam" id="PF20089">
    <property type="entry name" value="DUF6481"/>
    <property type="match status" value="1"/>
</dbReference>
<keyword evidence="2" id="KW-0614">Plasmid</keyword>
<protein>
    <submittedName>
        <fullName evidence="2">Uncharacterized protein</fullName>
    </submittedName>
</protein>
<evidence type="ECO:0000313" key="3">
    <source>
        <dbReference type="Proteomes" id="UP000182306"/>
    </source>
</evidence>
<accession>A0A1L3LV55</accession>
<sequence length="119" mass="13239">MRHPNDNGFAERRTAAAEAKRQLLAKFAAAPKATDPEMQERLAARETVAVAREARRAEREALRRAEAAAEMAAAEAKERREAEAQQAEIADRASRDLAAEAARKAERDRRYAARKARQA</sequence>
<feature type="region of interest" description="Disordered" evidence="1">
    <location>
        <begin position="69"/>
        <end position="119"/>
    </location>
</feature>